<keyword evidence="1" id="KW-0472">Membrane</keyword>
<feature type="transmembrane region" description="Helical" evidence="1">
    <location>
        <begin position="193"/>
        <end position="212"/>
    </location>
</feature>
<reference evidence="5 6" key="1">
    <citation type="submission" date="2016-10" db="EMBL/GenBank/DDBJ databases">
        <authorList>
            <person name="de Groot N.N."/>
        </authorList>
    </citation>
    <scope>NUCLEOTIDE SEQUENCE [LARGE SCALE GENOMIC DNA]</scope>
    <source>
        <strain evidence="5 6">AB35.6</strain>
    </source>
</reference>
<gene>
    <name evidence="5" type="ORF">SAMN05443244_2048</name>
</gene>
<dbReference type="NCBIfam" id="TIGR00229">
    <property type="entry name" value="sensory_box"/>
    <property type="match status" value="1"/>
</dbReference>
<keyword evidence="1" id="KW-1133">Transmembrane helix</keyword>
<dbReference type="SMART" id="SM00091">
    <property type="entry name" value="PAS"/>
    <property type="match status" value="1"/>
</dbReference>
<dbReference type="OrthoDB" id="101222at2"/>
<organism evidence="5 6">
    <name type="scientific">Terriglobus roseus</name>
    <dbReference type="NCBI Taxonomy" id="392734"/>
    <lineage>
        <taxon>Bacteria</taxon>
        <taxon>Pseudomonadati</taxon>
        <taxon>Acidobacteriota</taxon>
        <taxon>Terriglobia</taxon>
        <taxon>Terriglobales</taxon>
        <taxon>Acidobacteriaceae</taxon>
        <taxon>Terriglobus</taxon>
    </lineage>
</organism>
<dbReference type="Gene3D" id="3.30.450.20">
    <property type="entry name" value="PAS domain"/>
    <property type="match status" value="1"/>
</dbReference>
<feature type="domain" description="GGDEF" evidence="4">
    <location>
        <begin position="407"/>
        <end position="541"/>
    </location>
</feature>
<dbReference type="PROSITE" id="PS50887">
    <property type="entry name" value="GGDEF"/>
    <property type="match status" value="1"/>
</dbReference>
<feature type="domain" description="PAS" evidence="2">
    <location>
        <begin position="255"/>
        <end position="326"/>
    </location>
</feature>
<dbReference type="FunFam" id="3.30.70.270:FF:000001">
    <property type="entry name" value="Diguanylate cyclase domain protein"/>
    <property type="match status" value="1"/>
</dbReference>
<dbReference type="InterPro" id="IPR043128">
    <property type="entry name" value="Rev_trsase/Diguanyl_cyclase"/>
</dbReference>
<dbReference type="SUPFAM" id="SSF141868">
    <property type="entry name" value="EAL domain-like"/>
    <property type="match status" value="1"/>
</dbReference>
<feature type="transmembrane region" description="Helical" evidence="1">
    <location>
        <begin position="93"/>
        <end position="109"/>
    </location>
</feature>
<feature type="transmembrane region" description="Helical" evidence="1">
    <location>
        <begin position="6"/>
        <end position="23"/>
    </location>
</feature>
<dbReference type="Gene3D" id="3.30.70.270">
    <property type="match status" value="1"/>
</dbReference>
<feature type="transmembrane region" description="Helical" evidence="1">
    <location>
        <begin position="30"/>
        <end position="48"/>
    </location>
</feature>
<dbReference type="PANTHER" id="PTHR44757:SF2">
    <property type="entry name" value="BIOFILM ARCHITECTURE MAINTENANCE PROTEIN MBAA"/>
    <property type="match status" value="1"/>
</dbReference>
<proteinExistence type="predicted"/>
<dbReference type="Gene3D" id="3.20.20.450">
    <property type="entry name" value="EAL domain"/>
    <property type="match status" value="1"/>
</dbReference>
<dbReference type="SUPFAM" id="SSF55073">
    <property type="entry name" value="Nucleotide cyclase"/>
    <property type="match status" value="1"/>
</dbReference>
<sequence length="825" mass="91952">MQANLFDLALLSVLILFFGILQAHRPQRGYRMWLCAWVLVMCSLLVYLPKDLPAGWQLAQECIRVDLLVLGGLIFLFSFLGRKTSRKRLERDIALLSAPAFLILNTLWISPQHVWLCMTVILLGEGVVVALIEQLLDKGLHKKIIRLVCLLGTLALMEAVWHASSGLALVVMLAEIFISCAILLAMNRSGNRAGKWTALTAFLAWGMFYVVYQASDIFPVISVVLDRIWNLPKYLVGFGMILMVLEDDTDRISTLSEEYRLLYENNPHPMWIFDPITGRFLSVNDASTETYGYSRAEFLTMSLYDIRPEEDRERLSQGLTQLQSSKQIWRHRRKSGDVFDVEVSGHNVFFGGMEARFAMCIDITERQRLNEELVYRAQHDTLTGLANRMLLEERAQQTLARTARDGTKMAILTIDVDRFKQVNDTYGHLVGDECLKGIAERLATSVREADTLARTGGEEFTVLIGGLSSARGAQAAAASLLKTLNKPLTLSINEIAVSVSIGIAVYPDDGADLETIRTRSDKALYEAKRMGGGHAVLTTDELAGEAQSAINIESALREALQTNGLELFYQPIFDAFGRLARVEALVRGKSEFLRKVGPAGFIPVAEESGLIVSLGRWVLEESCRQMAEWRNRNLPPFELAVNISARQLVQADYTDLVLLALERHGIAPTLLHLELTETTLMRDFSAMARIMTRLSEAGVLFSIDDFGTGYSSLARLSELPISTLKIDRSFVTKLQESDAAVGIVRAIINMSRHLRLEVVAEGVERAEHIKLLLELGCHMFQGYYLSSPLPPDDLEAALQTGALAFDFAPLHDSVQQEELDAIIPA</sequence>
<dbReference type="EMBL" id="FNSD01000001">
    <property type="protein sequence ID" value="SEB86813.1"/>
    <property type="molecule type" value="Genomic_DNA"/>
</dbReference>
<protein>
    <submittedName>
        <fullName evidence="5">PAS domain S-box-containing protein/diguanylate cyclase (GGDEF) domain-containing protein</fullName>
    </submittedName>
</protein>
<dbReference type="CDD" id="cd01949">
    <property type="entry name" value="GGDEF"/>
    <property type="match status" value="1"/>
</dbReference>
<feature type="transmembrane region" description="Helical" evidence="1">
    <location>
        <begin position="115"/>
        <end position="132"/>
    </location>
</feature>
<dbReference type="Pfam" id="PF00990">
    <property type="entry name" value="GGDEF"/>
    <property type="match status" value="1"/>
</dbReference>
<feature type="transmembrane region" description="Helical" evidence="1">
    <location>
        <begin position="144"/>
        <end position="161"/>
    </location>
</feature>
<dbReference type="InterPro" id="IPR035919">
    <property type="entry name" value="EAL_sf"/>
</dbReference>
<evidence type="ECO:0000313" key="5">
    <source>
        <dbReference type="EMBL" id="SEB86813.1"/>
    </source>
</evidence>
<dbReference type="PANTHER" id="PTHR44757">
    <property type="entry name" value="DIGUANYLATE CYCLASE DGCP"/>
    <property type="match status" value="1"/>
</dbReference>
<dbReference type="InterPro" id="IPR052155">
    <property type="entry name" value="Biofilm_reg_signaling"/>
</dbReference>
<feature type="transmembrane region" description="Helical" evidence="1">
    <location>
        <begin position="167"/>
        <end position="186"/>
    </location>
</feature>
<dbReference type="NCBIfam" id="TIGR00254">
    <property type="entry name" value="GGDEF"/>
    <property type="match status" value="1"/>
</dbReference>
<dbReference type="GO" id="GO:0003824">
    <property type="term" value="F:catalytic activity"/>
    <property type="evidence" value="ECO:0007669"/>
    <property type="project" value="UniProtKB-ARBA"/>
</dbReference>
<dbReference type="SMART" id="SM00052">
    <property type="entry name" value="EAL"/>
    <property type="match status" value="1"/>
</dbReference>
<dbReference type="CDD" id="cd00130">
    <property type="entry name" value="PAS"/>
    <property type="match status" value="1"/>
</dbReference>
<evidence type="ECO:0000259" key="3">
    <source>
        <dbReference type="PROSITE" id="PS50883"/>
    </source>
</evidence>
<dbReference type="AlphaFoldDB" id="A0A1H4MV24"/>
<dbReference type="InterPro" id="IPR000160">
    <property type="entry name" value="GGDEF_dom"/>
</dbReference>
<dbReference type="Pfam" id="PF00563">
    <property type="entry name" value="EAL"/>
    <property type="match status" value="1"/>
</dbReference>
<dbReference type="Pfam" id="PF13426">
    <property type="entry name" value="PAS_9"/>
    <property type="match status" value="1"/>
</dbReference>
<dbReference type="PROSITE" id="PS50112">
    <property type="entry name" value="PAS"/>
    <property type="match status" value="1"/>
</dbReference>
<dbReference type="InterPro" id="IPR035965">
    <property type="entry name" value="PAS-like_dom_sf"/>
</dbReference>
<dbReference type="InterPro" id="IPR001633">
    <property type="entry name" value="EAL_dom"/>
</dbReference>
<name>A0A1H4MV24_9BACT</name>
<accession>A0A1H4MV24</accession>
<dbReference type="InterPro" id="IPR000014">
    <property type="entry name" value="PAS"/>
</dbReference>
<dbReference type="CDD" id="cd01948">
    <property type="entry name" value="EAL"/>
    <property type="match status" value="1"/>
</dbReference>
<feature type="domain" description="EAL" evidence="3">
    <location>
        <begin position="549"/>
        <end position="802"/>
    </location>
</feature>
<evidence type="ECO:0000259" key="4">
    <source>
        <dbReference type="PROSITE" id="PS50887"/>
    </source>
</evidence>
<dbReference type="SMART" id="SM00267">
    <property type="entry name" value="GGDEF"/>
    <property type="match status" value="1"/>
</dbReference>
<keyword evidence="1" id="KW-0812">Transmembrane</keyword>
<evidence type="ECO:0000313" key="6">
    <source>
        <dbReference type="Proteomes" id="UP000182409"/>
    </source>
</evidence>
<feature type="transmembrane region" description="Helical" evidence="1">
    <location>
        <begin position="63"/>
        <end position="81"/>
    </location>
</feature>
<dbReference type="SUPFAM" id="SSF55785">
    <property type="entry name" value="PYP-like sensor domain (PAS domain)"/>
    <property type="match status" value="1"/>
</dbReference>
<dbReference type="Proteomes" id="UP000182409">
    <property type="component" value="Unassembled WGS sequence"/>
</dbReference>
<evidence type="ECO:0000256" key="1">
    <source>
        <dbReference type="SAM" id="Phobius"/>
    </source>
</evidence>
<evidence type="ECO:0000259" key="2">
    <source>
        <dbReference type="PROSITE" id="PS50112"/>
    </source>
</evidence>
<dbReference type="PROSITE" id="PS50883">
    <property type="entry name" value="EAL"/>
    <property type="match status" value="1"/>
</dbReference>
<dbReference type="InterPro" id="IPR029787">
    <property type="entry name" value="Nucleotide_cyclase"/>
</dbReference>